<keyword evidence="4" id="KW-1185">Reference proteome</keyword>
<protein>
    <recommendedName>
        <fullName evidence="2">Thyroglobulin type-1 domain-containing protein</fullName>
    </recommendedName>
</protein>
<evidence type="ECO:0000259" key="2">
    <source>
        <dbReference type="Pfam" id="PF00086"/>
    </source>
</evidence>
<dbReference type="EMBL" id="JAFBMS010000018">
    <property type="protein sequence ID" value="KAG9345000.1"/>
    <property type="molecule type" value="Genomic_DNA"/>
</dbReference>
<dbReference type="Pfam" id="PF00086">
    <property type="entry name" value="Thyroglobulin_1"/>
    <property type="match status" value="1"/>
</dbReference>
<dbReference type="SUPFAM" id="SSF57610">
    <property type="entry name" value="Thyroglobulin type-1 domain"/>
    <property type="match status" value="1"/>
</dbReference>
<evidence type="ECO:0000313" key="4">
    <source>
        <dbReference type="Proteomes" id="UP000824540"/>
    </source>
</evidence>
<dbReference type="AlphaFoldDB" id="A0A8T2NZW9"/>
<dbReference type="Proteomes" id="UP000824540">
    <property type="component" value="Unassembled WGS sequence"/>
</dbReference>
<sequence length="173" mass="19385">LLQRNVTEYPGQFSDFSVPLEHFHLRQCWCVGNHGDMIADTKATVNQFPKCPGFCSLVEHQVTQFRRDVETIISLSNSSNVPLGYSFLLAEGLSLTPQELLHDLPVESLISNTLLAHSDSALRLAAHSTVQFYWQTHISASESDREALLLGYQPYTPQCDSSGQWLPTQCYPS</sequence>
<feature type="domain" description="Thyroglobulin type-1" evidence="2">
    <location>
        <begin position="152"/>
        <end position="172"/>
    </location>
</feature>
<accession>A0A8T2NZW9</accession>
<reference evidence="3" key="1">
    <citation type="thesis" date="2021" institute="BYU ScholarsArchive" country="Provo, UT, USA">
        <title>Applications of and Algorithms for Genome Assembly and Genomic Analyses with an Emphasis on Marine Teleosts.</title>
        <authorList>
            <person name="Pickett B.D."/>
        </authorList>
    </citation>
    <scope>NUCLEOTIDE SEQUENCE</scope>
    <source>
        <strain evidence="3">HI-2016</strain>
    </source>
</reference>
<organism evidence="3 4">
    <name type="scientific">Albula glossodonta</name>
    <name type="common">roundjaw bonefish</name>
    <dbReference type="NCBI Taxonomy" id="121402"/>
    <lineage>
        <taxon>Eukaryota</taxon>
        <taxon>Metazoa</taxon>
        <taxon>Chordata</taxon>
        <taxon>Craniata</taxon>
        <taxon>Vertebrata</taxon>
        <taxon>Euteleostomi</taxon>
        <taxon>Actinopterygii</taxon>
        <taxon>Neopterygii</taxon>
        <taxon>Teleostei</taxon>
        <taxon>Albuliformes</taxon>
        <taxon>Albulidae</taxon>
        <taxon>Albula</taxon>
    </lineage>
</organism>
<feature type="non-terminal residue" evidence="3">
    <location>
        <position position="173"/>
    </location>
</feature>
<proteinExistence type="predicted"/>
<gene>
    <name evidence="3" type="ORF">JZ751_009540</name>
</gene>
<feature type="non-terminal residue" evidence="3">
    <location>
        <position position="1"/>
    </location>
</feature>
<dbReference type="OrthoDB" id="6409105at2759"/>
<keyword evidence="1" id="KW-1015">Disulfide bond</keyword>
<evidence type="ECO:0000256" key="1">
    <source>
        <dbReference type="ARBA" id="ARBA00023157"/>
    </source>
</evidence>
<name>A0A8T2NZW9_9TELE</name>
<dbReference type="InterPro" id="IPR000716">
    <property type="entry name" value="Thyroglobulin_1"/>
</dbReference>
<comment type="caution">
    <text evidence="3">The sequence shown here is derived from an EMBL/GenBank/DDBJ whole genome shotgun (WGS) entry which is preliminary data.</text>
</comment>
<dbReference type="InterPro" id="IPR036857">
    <property type="entry name" value="Thyroglobulin_1_sf"/>
</dbReference>
<evidence type="ECO:0000313" key="3">
    <source>
        <dbReference type="EMBL" id="KAG9345000.1"/>
    </source>
</evidence>